<evidence type="ECO:0000256" key="1">
    <source>
        <dbReference type="SAM" id="Phobius"/>
    </source>
</evidence>
<dbReference type="HOGENOM" id="CLU_2632303_0_0_9"/>
<dbReference type="OrthoDB" id="1797193at2"/>
<evidence type="ECO:0000313" key="3">
    <source>
        <dbReference type="Proteomes" id="UP000002892"/>
    </source>
</evidence>
<gene>
    <name evidence="2" type="ordered locus">Desaci_0204</name>
</gene>
<accession>I4D0F4</accession>
<organism evidence="2 3">
    <name type="scientific">Desulfosporosinus acidiphilus (strain DSM 22704 / JCM 16185 / SJ4)</name>
    <dbReference type="NCBI Taxonomy" id="646529"/>
    <lineage>
        <taxon>Bacteria</taxon>
        <taxon>Bacillati</taxon>
        <taxon>Bacillota</taxon>
        <taxon>Clostridia</taxon>
        <taxon>Eubacteriales</taxon>
        <taxon>Desulfitobacteriaceae</taxon>
        <taxon>Desulfosporosinus</taxon>
    </lineage>
</organism>
<dbReference type="AlphaFoldDB" id="I4D0F4"/>
<keyword evidence="1" id="KW-0472">Membrane</keyword>
<dbReference type="EMBL" id="CP003639">
    <property type="protein sequence ID" value="AFM39278.1"/>
    <property type="molecule type" value="Genomic_DNA"/>
</dbReference>
<dbReference type="KEGG" id="dai:Desaci_0204"/>
<feature type="transmembrane region" description="Helical" evidence="1">
    <location>
        <begin position="6"/>
        <end position="26"/>
    </location>
</feature>
<name>I4D0F4_DESAJ</name>
<sequence length="77" mass="8875">MKLNKLQDTITIGMVGGFLGTIVMEISNKLIYRAQKTEVTHPQITGQFFFSPKRVNRKENYILGEILHKKQNHRTSS</sequence>
<reference evidence="2 3" key="1">
    <citation type="journal article" date="2012" name="J. Bacteriol.">
        <title>Complete genome sequences of Desulfosporosinus orientis DSM765T, Desulfosporosinus youngiae DSM17734T, Desulfosporosinus meridiei DSM13257T, and Desulfosporosinus acidiphilus DSM22704T.</title>
        <authorList>
            <person name="Pester M."/>
            <person name="Brambilla E."/>
            <person name="Alazard D."/>
            <person name="Rattei T."/>
            <person name="Weinmaier T."/>
            <person name="Han J."/>
            <person name="Lucas S."/>
            <person name="Lapidus A."/>
            <person name="Cheng J.F."/>
            <person name="Goodwin L."/>
            <person name="Pitluck S."/>
            <person name="Peters L."/>
            <person name="Ovchinnikova G."/>
            <person name="Teshima H."/>
            <person name="Detter J.C."/>
            <person name="Han C.S."/>
            <person name="Tapia R."/>
            <person name="Land M.L."/>
            <person name="Hauser L."/>
            <person name="Kyrpides N.C."/>
            <person name="Ivanova N.N."/>
            <person name="Pagani I."/>
            <person name="Huntmann M."/>
            <person name="Wei C.L."/>
            <person name="Davenport K.W."/>
            <person name="Daligault H."/>
            <person name="Chain P.S."/>
            <person name="Chen A."/>
            <person name="Mavromatis K."/>
            <person name="Markowitz V."/>
            <person name="Szeto E."/>
            <person name="Mikhailova N."/>
            <person name="Pati A."/>
            <person name="Wagner M."/>
            <person name="Woyke T."/>
            <person name="Ollivier B."/>
            <person name="Klenk H.P."/>
            <person name="Spring S."/>
            <person name="Loy A."/>
        </authorList>
    </citation>
    <scope>NUCLEOTIDE SEQUENCE [LARGE SCALE GENOMIC DNA]</scope>
    <source>
        <strain evidence="3">DSM 22704 / JCM 16185 / SJ4</strain>
    </source>
</reference>
<keyword evidence="3" id="KW-1185">Reference proteome</keyword>
<dbReference type="RefSeq" id="WP_014825293.1">
    <property type="nucleotide sequence ID" value="NC_018068.1"/>
</dbReference>
<dbReference type="Proteomes" id="UP000002892">
    <property type="component" value="Chromosome"/>
</dbReference>
<evidence type="ECO:0000313" key="2">
    <source>
        <dbReference type="EMBL" id="AFM39278.1"/>
    </source>
</evidence>
<proteinExistence type="predicted"/>
<protein>
    <submittedName>
        <fullName evidence="2">Uncharacterized protein</fullName>
    </submittedName>
</protein>
<keyword evidence="1" id="KW-1133">Transmembrane helix</keyword>
<keyword evidence="1" id="KW-0812">Transmembrane</keyword>